<sequence>MAVAGVMLLFHQLLLLFLLLFLSLFMATATSSPIMPKPDCPDKCGNITVPYPFGFGDDASCYREGFQLLCNHTFTPPKLFLQNTRIWEDTDGDVWYDITYKVVEVEEISLQGQLRVYSFMNYRCYDDSFVVSHKALNTSLINVDMRDTPFALSDTGNILTGIGCGIQADVASGNASTVSYGLRYGCFSNCSDKNETLNGTYPGMGYCQTTITKGLKYFYGILNGEHEFYRNFSPCAYSFVADYKWYNFSIDHLSDFGFYTRNKGMVPTILDWAIENDSCKNITMRNTTTYACGNNSGCHDSHNGLGYLCECLEGYQGNPYLQDGCQGM</sequence>
<proteinExistence type="predicted"/>
<dbReference type="PROSITE" id="PS50026">
    <property type="entry name" value="EGF_3"/>
    <property type="match status" value="1"/>
</dbReference>
<evidence type="ECO:0000256" key="4">
    <source>
        <dbReference type="SAM" id="SignalP"/>
    </source>
</evidence>
<dbReference type="Proteomes" id="UP000607653">
    <property type="component" value="Unassembled WGS sequence"/>
</dbReference>
<evidence type="ECO:0000256" key="1">
    <source>
        <dbReference type="ARBA" id="ARBA00004167"/>
    </source>
</evidence>
<comment type="caution">
    <text evidence="6">The sequence shown here is derived from an EMBL/GenBank/DDBJ whole genome shotgun (WGS) entry which is preliminary data.</text>
</comment>
<name>A0A822YBH0_NELNU</name>
<comment type="caution">
    <text evidence="3">Lacks conserved residue(s) required for the propagation of feature annotation.</text>
</comment>
<accession>A0A822YBH0</accession>
<keyword evidence="3" id="KW-1015">Disulfide bond</keyword>
<dbReference type="AlphaFoldDB" id="A0A822YBH0"/>
<evidence type="ECO:0000259" key="5">
    <source>
        <dbReference type="PROSITE" id="PS50026"/>
    </source>
</evidence>
<dbReference type="PANTHER" id="PTHR33491">
    <property type="entry name" value="OSJNBA0016N04.9 PROTEIN"/>
    <property type="match status" value="1"/>
</dbReference>
<reference evidence="6 7" key="1">
    <citation type="journal article" date="2020" name="Mol. Biol. Evol.">
        <title>Distinct Expression and Methylation Patterns for Genes with Different Fates following a Single Whole-Genome Duplication in Flowering Plants.</title>
        <authorList>
            <person name="Shi T."/>
            <person name="Rahmani R.S."/>
            <person name="Gugger P.F."/>
            <person name="Wang M."/>
            <person name="Li H."/>
            <person name="Zhang Y."/>
            <person name="Li Z."/>
            <person name="Wang Q."/>
            <person name="Van de Peer Y."/>
            <person name="Marchal K."/>
            <person name="Chen J."/>
        </authorList>
    </citation>
    <scope>NUCLEOTIDE SEQUENCE [LARGE SCALE GENOMIC DNA]</scope>
    <source>
        <tissue evidence="6">Leaf</tissue>
    </source>
</reference>
<evidence type="ECO:0000256" key="2">
    <source>
        <dbReference type="ARBA" id="ARBA00022729"/>
    </source>
</evidence>
<feature type="signal peptide" evidence="4">
    <location>
        <begin position="1"/>
        <end position="31"/>
    </location>
</feature>
<evidence type="ECO:0000313" key="6">
    <source>
        <dbReference type="EMBL" id="DAD29463.1"/>
    </source>
</evidence>
<protein>
    <recommendedName>
        <fullName evidence="5">EGF-like domain-containing protein</fullName>
    </recommendedName>
</protein>
<dbReference type="Pfam" id="PF13947">
    <property type="entry name" value="GUB_WAK_bind"/>
    <property type="match status" value="1"/>
</dbReference>
<dbReference type="GO" id="GO:0030247">
    <property type="term" value="F:polysaccharide binding"/>
    <property type="evidence" value="ECO:0007669"/>
    <property type="project" value="InterPro"/>
</dbReference>
<keyword evidence="3" id="KW-0245">EGF-like domain</keyword>
<feature type="domain" description="EGF-like" evidence="5">
    <location>
        <begin position="275"/>
        <end position="326"/>
    </location>
</feature>
<dbReference type="GO" id="GO:0016020">
    <property type="term" value="C:membrane"/>
    <property type="evidence" value="ECO:0007669"/>
    <property type="project" value="UniProtKB-SubCell"/>
</dbReference>
<evidence type="ECO:0000313" key="7">
    <source>
        <dbReference type="Proteomes" id="UP000607653"/>
    </source>
</evidence>
<keyword evidence="7" id="KW-1185">Reference proteome</keyword>
<feature type="chain" id="PRO_5032577073" description="EGF-like domain-containing protein" evidence="4">
    <location>
        <begin position="32"/>
        <end position="328"/>
    </location>
</feature>
<dbReference type="InterPro" id="IPR025287">
    <property type="entry name" value="WAK_GUB"/>
</dbReference>
<dbReference type="InterPro" id="IPR000742">
    <property type="entry name" value="EGF"/>
</dbReference>
<evidence type="ECO:0000256" key="3">
    <source>
        <dbReference type="PROSITE-ProRule" id="PRU00076"/>
    </source>
</evidence>
<feature type="disulfide bond" evidence="3">
    <location>
        <begin position="292"/>
        <end position="309"/>
    </location>
</feature>
<dbReference type="EMBL" id="DUZY01000002">
    <property type="protein sequence ID" value="DAD29463.1"/>
    <property type="molecule type" value="Genomic_DNA"/>
</dbReference>
<organism evidence="6 7">
    <name type="scientific">Nelumbo nucifera</name>
    <name type="common">Sacred lotus</name>
    <dbReference type="NCBI Taxonomy" id="4432"/>
    <lineage>
        <taxon>Eukaryota</taxon>
        <taxon>Viridiplantae</taxon>
        <taxon>Streptophyta</taxon>
        <taxon>Embryophyta</taxon>
        <taxon>Tracheophyta</taxon>
        <taxon>Spermatophyta</taxon>
        <taxon>Magnoliopsida</taxon>
        <taxon>Proteales</taxon>
        <taxon>Nelumbonaceae</taxon>
        <taxon>Nelumbo</taxon>
    </lineage>
</organism>
<comment type="subcellular location">
    <subcellularLocation>
        <location evidence="1">Membrane</location>
        <topology evidence="1">Single-pass membrane protein</topology>
    </subcellularLocation>
</comment>
<gene>
    <name evidence="6" type="ORF">HUJ06_030931</name>
</gene>
<keyword evidence="2 4" id="KW-0732">Signal</keyword>